<organism evidence="3 4">
    <name type="scientific">Calothrix parietina FACHB-288</name>
    <dbReference type="NCBI Taxonomy" id="2692896"/>
    <lineage>
        <taxon>Bacteria</taxon>
        <taxon>Bacillati</taxon>
        <taxon>Cyanobacteriota</taxon>
        <taxon>Cyanophyceae</taxon>
        <taxon>Nostocales</taxon>
        <taxon>Calotrichaceae</taxon>
        <taxon>Calothrix</taxon>
    </lineage>
</organism>
<feature type="signal peptide" evidence="2">
    <location>
        <begin position="1"/>
        <end position="32"/>
    </location>
</feature>
<evidence type="ECO:0000256" key="1">
    <source>
        <dbReference type="SAM" id="MobiDB-lite"/>
    </source>
</evidence>
<proteinExistence type="predicted"/>
<evidence type="ECO:0000313" key="4">
    <source>
        <dbReference type="Proteomes" id="UP000658514"/>
    </source>
</evidence>
<name>A0ABR8A5G5_9CYAN</name>
<evidence type="ECO:0000313" key="3">
    <source>
        <dbReference type="EMBL" id="MBD2194670.1"/>
    </source>
</evidence>
<comment type="caution">
    <text evidence="3">The sequence shown here is derived from an EMBL/GenBank/DDBJ whole genome shotgun (WGS) entry which is preliminary data.</text>
</comment>
<evidence type="ECO:0000256" key="2">
    <source>
        <dbReference type="SAM" id="SignalP"/>
    </source>
</evidence>
<gene>
    <name evidence="3" type="ORF">H6G24_04060</name>
</gene>
<feature type="chain" id="PRO_5047445521" evidence="2">
    <location>
        <begin position="33"/>
        <end position="131"/>
    </location>
</feature>
<sequence>MEKMFLTLTKIALATVAGVSFSAFFVAQPTFAQLGTIDSTNSDPNQNNGDPFSRNGGTEFNMFNLIHQANFGTLNWNAEQQNQQLDEAALLFKQRQQQAIQNGGNVGTASQNSPIIRLPENTVQPLVPEKN</sequence>
<dbReference type="RefSeq" id="WP_190542106.1">
    <property type="nucleotide sequence ID" value="NZ_CAWPNO010000084.1"/>
</dbReference>
<accession>A0ABR8A5G5</accession>
<feature type="region of interest" description="Disordered" evidence="1">
    <location>
        <begin position="37"/>
        <end position="57"/>
    </location>
</feature>
<keyword evidence="2" id="KW-0732">Signal</keyword>
<protein>
    <submittedName>
        <fullName evidence="3">Uncharacterized protein</fullName>
    </submittedName>
</protein>
<dbReference type="EMBL" id="JACJQH010000005">
    <property type="protein sequence ID" value="MBD2194670.1"/>
    <property type="molecule type" value="Genomic_DNA"/>
</dbReference>
<dbReference type="Proteomes" id="UP000658514">
    <property type="component" value="Unassembled WGS sequence"/>
</dbReference>
<reference evidence="3 4" key="1">
    <citation type="journal article" date="2020" name="ISME J.">
        <title>Comparative genomics reveals insights into cyanobacterial evolution and habitat adaptation.</title>
        <authorList>
            <person name="Chen M.Y."/>
            <person name="Teng W.K."/>
            <person name="Zhao L."/>
            <person name="Hu C.X."/>
            <person name="Zhou Y.K."/>
            <person name="Han B.P."/>
            <person name="Song L.R."/>
            <person name="Shu W.S."/>
        </authorList>
    </citation>
    <scope>NUCLEOTIDE SEQUENCE [LARGE SCALE GENOMIC DNA]</scope>
    <source>
        <strain evidence="3 4">FACHB-288</strain>
    </source>
</reference>
<keyword evidence="4" id="KW-1185">Reference proteome</keyword>